<evidence type="ECO:0000256" key="1">
    <source>
        <dbReference type="SAM" id="Phobius"/>
    </source>
</evidence>
<protein>
    <submittedName>
        <fullName evidence="2">Uncharacterized protein</fullName>
    </submittedName>
</protein>
<organism evidence="2">
    <name type="scientific">Pseudoalteromonas citrea DSM 8771</name>
    <dbReference type="NCBI Taxonomy" id="1117314"/>
    <lineage>
        <taxon>Bacteria</taxon>
        <taxon>Pseudomonadati</taxon>
        <taxon>Pseudomonadota</taxon>
        <taxon>Gammaproteobacteria</taxon>
        <taxon>Alteromonadales</taxon>
        <taxon>Pseudoalteromonadaceae</taxon>
        <taxon>Pseudoalteromonas</taxon>
    </lineage>
</organism>
<proteinExistence type="predicted"/>
<dbReference type="AlphaFoldDB" id="U1KRN0"/>
<feature type="transmembrane region" description="Helical" evidence="1">
    <location>
        <begin position="51"/>
        <end position="73"/>
    </location>
</feature>
<sequence>MSEEKLSISKLDKTIFKSIIMCTALTTISIISIILGWFGVFKPNTEGLDVWFQRSGSITVVFALLCEFKLFPVNNSLYISRIHFNDFSQLKEKYGLLHNILSMIALILMILGTIIWGYGDLLR</sequence>
<reference evidence="2" key="1">
    <citation type="journal article" date="2012" name="J. Bacteriol.">
        <title>Genome sequences of type strains of seven species of the marine bacterium Pseudoalteromonas.</title>
        <authorList>
            <person name="Xie B.B."/>
            <person name="Shu Y.L."/>
            <person name="Qin Q.L."/>
            <person name="Rong J.C."/>
            <person name="Zhang X.Y."/>
            <person name="Chen X.L."/>
            <person name="Shi M."/>
            <person name="He H.L."/>
            <person name="Zhou B.C."/>
            <person name="Zhang Y.Z."/>
        </authorList>
    </citation>
    <scope>NUCLEOTIDE SEQUENCE [LARGE SCALE GENOMIC DNA]</scope>
    <source>
        <strain evidence="2">NCIMB 1889</strain>
    </source>
</reference>
<accession>U1KRN0</accession>
<evidence type="ECO:0000313" key="2">
    <source>
        <dbReference type="EMBL" id="ERG19634.1"/>
    </source>
</evidence>
<keyword evidence="1" id="KW-0472">Membrane</keyword>
<comment type="caution">
    <text evidence="2">The sequence shown here is derived from an EMBL/GenBank/DDBJ whole genome shotgun (WGS) entry which is preliminary data.</text>
</comment>
<keyword evidence="1" id="KW-0812">Transmembrane</keyword>
<dbReference type="STRING" id="1117314.PCIT_05744"/>
<reference evidence="2" key="2">
    <citation type="submission" date="2013-04" db="EMBL/GenBank/DDBJ databases">
        <title>Genome sequence of Pseudoalteromonas citrea.</title>
        <authorList>
            <person name="Xie B.-B."/>
            <person name="Rong J.-C."/>
            <person name="Qin Q.-L."/>
            <person name="Shu Y.-L."/>
            <person name="Zhang Y.-Z."/>
        </authorList>
    </citation>
    <scope>NUCLEOTIDE SEQUENCE</scope>
    <source>
        <strain evidence="2">NCIMB 1889</strain>
    </source>
</reference>
<feature type="transmembrane region" description="Helical" evidence="1">
    <location>
        <begin position="20"/>
        <end position="39"/>
    </location>
</feature>
<name>U1KRN0_9GAMM</name>
<feature type="transmembrane region" description="Helical" evidence="1">
    <location>
        <begin position="94"/>
        <end position="118"/>
    </location>
</feature>
<keyword evidence="1" id="KW-1133">Transmembrane helix</keyword>
<dbReference type="EMBL" id="AHBZ02000061">
    <property type="protein sequence ID" value="ERG19634.1"/>
    <property type="molecule type" value="Genomic_DNA"/>
</dbReference>
<gene>
    <name evidence="2" type="ORF">PCIT_05744</name>
</gene>
<dbReference type="eggNOG" id="ENOG502ZK78">
    <property type="taxonomic scope" value="Bacteria"/>
</dbReference>